<reference evidence="1" key="1">
    <citation type="submission" date="2014-09" db="EMBL/GenBank/DDBJ databases">
        <authorList>
            <person name="Magalhaes I.L.F."/>
            <person name="Oliveira U."/>
            <person name="Santos F.R."/>
            <person name="Vidigal T.H.D.A."/>
            <person name="Brescovit A.D."/>
            <person name="Santos A.J."/>
        </authorList>
    </citation>
    <scope>NUCLEOTIDE SEQUENCE</scope>
    <source>
        <tissue evidence="1">Shoot tissue taken approximately 20 cm above the soil surface</tissue>
    </source>
</reference>
<protein>
    <submittedName>
        <fullName evidence="1">Uncharacterized protein</fullName>
    </submittedName>
</protein>
<organism evidence="1">
    <name type="scientific">Arundo donax</name>
    <name type="common">Giant reed</name>
    <name type="synonym">Donax arundinaceus</name>
    <dbReference type="NCBI Taxonomy" id="35708"/>
    <lineage>
        <taxon>Eukaryota</taxon>
        <taxon>Viridiplantae</taxon>
        <taxon>Streptophyta</taxon>
        <taxon>Embryophyta</taxon>
        <taxon>Tracheophyta</taxon>
        <taxon>Spermatophyta</taxon>
        <taxon>Magnoliopsida</taxon>
        <taxon>Liliopsida</taxon>
        <taxon>Poales</taxon>
        <taxon>Poaceae</taxon>
        <taxon>PACMAD clade</taxon>
        <taxon>Arundinoideae</taxon>
        <taxon>Arundineae</taxon>
        <taxon>Arundo</taxon>
    </lineage>
</organism>
<dbReference type="AlphaFoldDB" id="A0A0A9FAT1"/>
<name>A0A0A9FAT1_ARUDO</name>
<proteinExistence type="predicted"/>
<reference evidence="1" key="2">
    <citation type="journal article" date="2015" name="Data Brief">
        <title>Shoot transcriptome of the giant reed, Arundo donax.</title>
        <authorList>
            <person name="Barrero R.A."/>
            <person name="Guerrero F.D."/>
            <person name="Moolhuijzen P."/>
            <person name="Goolsby J.A."/>
            <person name="Tidwell J."/>
            <person name="Bellgard S.E."/>
            <person name="Bellgard M.I."/>
        </authorList>
    </citation>
    <scope>NUCLEOTIDE SEQUENCE</scope>
    <source>
        <tissue evidence="1">Shoot tissue taken approximately 20 cm above the soil surface</tissue>
    </source>
</reference>
<accession>A0A0A9FAT1</accession>
<dbReference type="EMBL" id="GBRH01188444">
    <property type="protein sequence ID" value="JAE09452.1"/>
    <property type="molecule type" value="Transcribed_RNA"/>
</dbReference>
<sequence length="43" mass="4936">MEGWCPSCSFGSLSCQTSYRYLWSVNHQGGKRPLFSLCWQCNS</sequence>
<evidence type="ECO:0000313" key="1">
    <source>
        <dbReference type="EMBL" id="JAE09452.1"/>
    </source>
</evidence>